<comment type="subcellular location">
    <subcellularLocation>
        <location evidence="1 12">Cell membrane</location>
        <topology evidence="1 12">Multi-pass membrane protein</topology>
    </subcellularLocation>
</comment>
<comment type="similarity">
    <text evidence="2 12">Belongs to the SecG family.</text>
</comment>
<dbReference type="GO" id="GO:0015450">
    <property type="term" value="F:protein-transporting ATPase activity"/>
    <property type="evidence" value="ECO:0007669"/>
    <property type="project" value="UniProtKB-UniRule"/>
</dbReference>
<evidence type="ECO:0000256" key="1">
    <source>
        <dbReference type="ARBA" id="ARBA00004651"/>
    </source>
</evidence>
<dbReference type="GO" id="GO:0005886">
    <property type="term" value="C:plasma membrane"/>
    <property type="evidence" value="ECO:0007669"/>
    <property type="project" value="UniProtKB-SubCell"/>
</dbReference>
<name>J9DJB5_9PROT</name>
<dbReference type="GO" id="GO:0009306">
    <property type="term" value="P:protein secretion"/>
    <property type="evidence" value="ECO:0007669"/>
    <property type="project" value="UniProtKB-UniRule"/>
</dbReference>
<evidence type="ECO:0000256" key="10">
    <source>
        <dbReference type="ARBA" id="ARBA00023136"/>
    </source>
</evidence>
<keyword evidence="4 12" id="KW-0813">Transport</keyword>
<keyword evidence="10 12" id="KW-0472">Membrane</keyword>
<evidence type="ECO:0000256" key="5">
    <source>
        <dbReference type="ARBA" id="ARBA00022475"/>
    </source>
</evidence>
<dbReference type="PATRIC" id="fig|1220535.3.peg.26"/>
<keyword evidence="15" id="KW-1185">Reference proteome</keyword>
<organism evidence="14 15">
    <name type="scientific">alpha proteobacterium IMCC14465</name>
    <dbReference type="NCBI Taxonomy" id="1220535"/>
    <lineage>
        <taxon>Bacteria</taxon>
        <taxon>Pseudomonadati</taxon>
        <taxon>Pseudomonadota</taxon>
        <taxon>Alphaproteobacteria</taxon>
        <taxon>PS1 clade</taxon>
    </lineage>
</organism>
<comment type="caution">
    <text evidence="14">The sequence shown here is derived from an EMBL/GenBank/DDBJ whole genome shotgun (WGS) entry which is preliminary data.</text>
</comment>
<dbReference type="PRINTS" id="PR01651">
    <property type="entry name" value="SECGEXPORT"/>
</dbReference>
<evidence type="ECO:0000256" key="4">
    <source>
        <dbReference type="ARBA" id="ARBA00022448"/>
    </source>
</evidence>
<dbReference type="eggNOG" id="COG1314">
    <property type="taxonomic scope" value="Bacteria"/>
</dbReference>
<accession>J9DJB5</accession>
<dbReference type="OrthoDB" id="7366942at2"/>
<dbReference type="EMBL" id="ALYF01000001">
    <property type="protein sequence ID" value="EJW22188.1"/>
    <property type="molecule type" value="Genomic_DNA"/>
</dbReference>
<evidence type="ECO:0000256" key="8">
    <source>
        <dbReference type="ARBA" id="ARBA00022989"/>
    </source>
</evidence>
<dbReference type="PANTHER" id="PTHR34182:SF1">
    <property type="entry name" value="PROTEIN-EXPORT MEMBRANE PROTEIN SECG"/>
    <property type="match status" value="1"/>
</dbReference>
<dbReference type="GO" id="GO:0043952">
    <property type="term" value="P:protein transport by the Sec complex"/>
    <property type="evidence" value="ECO:0007669"/>
    <property type="project" value="TreeGrafter"/>
</dbReference>
<evidence type="ECO:0000256" key="2">
    <source>
        <dbReference type="ARBA" id="ARBA00008445"/>
    </source>
</evidence>
<dbReference type="NCBIfam" id="TIGR00810">
    <property type="entry name" value="secG"/>
    <property type="match status" value="1"/>
</dbReference>
<protein>
    <recommendedName>
        <fullName evidence="3 12">Protein-export membrane protein SecG</fullName>
    </recommendedName>
</protein>
<evidence type="ECO:0000256" key="3">
    <source>
        <dbReference type="ARBA" id="ARBA00017876"/>
    </source>
</evidence>
<dbReference type="GO" id="GO:0065002">
    <property type="term" value="P:intracellular protein transmembrane transport"/>
    <property type="evidence" value="ECO:0007669"/>
    <property type="project" value="TreeGrafter"/>
</dbReference>
<feature type="transmembrane region" description="Helical" evidence="12">
    <location>
        <begin position="55"/>
        <end position="74"/>
    </location>
</feature>
<keyword evidence="7 12" id="KW-0653">Protein transport</keyword>
<comment type="function">
    <text evidence="11 12">Involved in protein export. Participates in an early event of protein translocation.</text>
</comment>
<evidence type="ECO:0000256" key="11">
    <source>
        <dbReference type="ARBA" id="ARBA00025182"/>
    </source>
</evidence>
<proteinExistence type="inferred from homology"/>
<keyword evidence="8 12" id="KW-1133">Transmembrane helix</keyword>
<dbReference type="Pfam" id="PF03840">
    <property type="entry name" value="SecG"/>
    <property type="match status" value="1"/>
</dbReference>
<comment type="caution">
    <text evidence="12">Lacks conserved residue(s) required for the propagation of feature annotation.</text>
</comment>
<feature type="region of interest" description="Disordered" evidence="13">
    <location>
        <begin position="92"/>
        <end position="122"/>
    </location>
</feature>
<dbReference type="STRING" id="1220535.IMCC14465_00270"/>
<evidence type="ECO:0000256" key="13">
    <source>
        <dbReference type="SAM" id="MobiDB-lite"/>
    </source>
</evidence>
<evidence type="ECO:0000256" key="9">
    <source>
        <dbReference type="ARBA" id="ARBA00023010"/>
    </source>
</evidence>
<sequence length="122" mass="12469">MSATLLVIHLIITLAMIVLVLLQRSEGGALGIGGGGGGNMFSSRGVGNALTKMTTILAFVFFLTSIGLTVLGSMSGRDSILEGFVPTEVDEQTAPAPLMPEIDPPAGTTDTLSDIPLPPASE</sequence>
<evidence type="ECO:0000256" key="6">
    <source>
        <dbReference type="ARBA" id="ARBA00022692"/>
    </source>
</evidence>
<evidence type="ECO:0000256" key="12">
    <source>
        <dbReference type="RuleBase" id="RU365087"/>
    </source>
</evidence>
<dbReference type="Proteomes" id="UP000004836">
    <property type="component" value="Unassembled WGS sequence"/>
</dbReference>
<reference evidence="14 15" key="1">
    <citation type="journal article" date="2012" name="J. Bacteriol.">
        <title>Genome Sequence of Strain IMCC14465, Isolated from the East Sea, Belonging to the PS1 Clade of Alphaproteobacteria.</title>
        <authorList>
            <person name="Yang S.J."/>
            <person name="Kang I."/>
            <person name="Cho J.C."/>
        </authorList>
    </citation>
    <scope>NUCLEOTIDE SEQUENCE [LARGE SCALE GENOMIC DNA]</scope>
    <source>
        <strain evidence="14 15">IMCC14465</strain>
    </source>
</reference>
<keyword evidence="5 12" id="KW-1003">Cell membrane</keyword>
<gene>
    <name evidence="14" type="ORF">IMCC14465_00270</name>
</gene>
<dbReference type="PANTHER" id="PTHR34182">
    <property type="entry name" value="PROTEIN-EXPORT MEMBRANE PROTEIN SECG"/>
    <property type="match status" value="1"/>
</dbReference>
<keyword evidence="9 12" id="KW-0811">Translocation</keyword>
<evidence type="ECO:0000256" key="7">
    <source>
        <dbReference type="ARBA" id="ARBA00022927"/>
    </source>
</evidence>
<evidence type="ECO:0000313" key="14">
    <source>
        <dbReference type="EMBL" id="EJW22188.1"/>
    </source>
</evidence>
<keyword evidence="6 12" id="KW-0812">Transmembrane</keyword>
<dbReference type="InterPro" id="IPR004692">
    <property type="entry name" value="SecG"/>
</dbReference>
<evidence type="ECO:0000313" key="15">
    <source>
        <dbReference type="Proteomes" id="UP000004836"/>
    </source>
</evidence>
<dbReference type="AlphaFoldDB" id="J9DJB5"/>